<dbReference type="Pfam" id="PF09299">
    <property type="entry name" value="Mu-transpos_C"/>
    <property type="match status" value="1"/>
</dbReference>
<evidence type="ECO:0000256" key="1">
    <source>
        <dbReference type="SAM" id="MobiDB-lite"/>
    </source>
</evidence>
<evidence type="ECO:0000259" key="2">
    <source>
        <dbReference type="Pfam" id="PF09299"/>
    </source>
</evidence>
<feature type="domain" description="Transposase-like Mu C-terminal" evidence="2">
    <location>
        <begin position="23"/>
        <end position="74"/>
    </location>
</feature>
<feature type="compositionally biased region" description="Acidic residues" evidence="1">
    <location>
        <begin position="166"/>
        <end position="178"/>
    </location>
</feature>
<feature type="compositionally biased region" description="Basic and acidic residues" evidence="1">
    <location>
        <begin position="155"/>
        <end position="165"/>
    </location>
</feature>
<evidence type="ECO:0000313" key="4">
    <source>
        <dbReference type="Proteomes" id="UP000654345"/>
    </source>
</evidence>
<proteinExistence type="predicted"/>
<accession>A0ABQ3UZX9</accession>
<dbReference type="InterPro" id="IPR009004">
    <property type="entry name" value="Transposase_Mu_C"/>
</dbReference>
<organism evidence="3 4">
    <name type="scientific">Ktedonobacter robiniae</name>
    <dbReference type="NCBI Taxonomy" id="2778365"/>
    <lineage>
        <taxon>Bacteria</taxon>
        <taxon>Bacillati</taxon>
        <taxon>Chloroflexota</taxon>
        <taxon>Ktedonobacteria</taxon>
        <taxon>Ktedonobacterales</taxon>
        <taxon>Ktedonobacteraceae</taxon>
        <taxon>Ktedonobacter</taxon>
    </lineage>
</organism>
<comment type="caution">
    <text evidence="3">The sequence shown here is derived from an EMBL/GenBank/DDBJ whole genome shotgun (WGS) entry which is preliminary data.</text>
</comment>
<keyword evidence="4" id="KW-1185">Reference proteome</keyword>
<sequence length="187" mass="21846">MRRWEAGGVVPVMPASLEHLDVLLLTFSTRRRVQQDGIAFQGQRYFDVALAEYVGEDVVVRYDPSNREEIAVYVPELPLANALEDVRERFVCRARCWEVGREGRVVGEVVEVRARRREVLRRELREHRASVEGYVSTEGERARWKAVAHQAVARGEDKAGKVVVEEEREEPFEQEEEEPQWKRYEHE</sequence>
<dbReference type="InterPro" id="IPR015378">
    <property type="entry name" value="Transposase-like_Mu_C"/>
</dbReference>
<feature type="region of interest" description="Disordered" evidence="1">
    <location>
        <begin position="155"/>
        <end position="187"/>
    </location>
</feature>
<dbReference type="Proteomes" id="UP000654345">
    <property type="component" value="Unassembled WGS sequence"/>
</dbReference>
<dbReference type="EMBL" id="BNJG01000003">
    <property type="protein sequence ID" value="GHO58218.1"/>
    <property type="molecule type" value="Genomic_DNA"/>
</dbReference>
<name>A0ABQ3UZX9_9CHLR</name>
<dbReference type="SUPFAM" id="SSF50610">
    <property type="entry name" value="mu transposase, C-terminal domain"/>
    <property type="match status" value="1"/>
</dbReference>
<reference evidence="3 4" key="1">
    <citation type="journal article" date="2021" name="Int. J. Syst. Evol. Microbiol.">
        <title>Reticulibacter mediterranei gen. nov., sp. nov., within the new family Reticulibacteraceae fam. nov., and Ktedonospora formicarum gen. nov., sp. nov., Ktedonobacter robiniae sp. nov., Dictyobacter formicarum sp. nov. and Dictyobacter arantiisoli sp. nov., belonging to the class Ktedonobacteria.</title>
        <authorList>
            <person name="Yabe S."/>
            <person name="Zheng Y."/>
            <person name="Wang C.M."/>
            <person name="Sakai Y."/>
            <person name="Abe K."/>
            <person name="Yokota A."/>
            <person name="Donadio S."/>
            <person name="Cavaletti L."/>
            <person name="Monciardini P."/>
        </authorList>
    </citation>
    <scope>NUCLEOTIDE SEQUENCE [LARGE SCALE GENOMIC DNA]</scope>
    <source>
        <strain evidence="3 4">SOSP1-30</strain>
    </source>
</reference>
<gene>
    <name evidence="3" type="ORF">KSB_66930</name>
</gene>
<protein>
    <recommendedName>
        <fullName evidence="2">Transposase-like Mu C-terminal domain-containing protein</fullName>
    </recommendedName>
</protein>
<evidence type="ECO:0000313" key="3">
    <source>
        <dbReference type="EMBL" id="GHO58218.1"/>
    </source>
</evidence>
<dbReference type="Gene3D" id="2.30.30.130">
    <property type="entry name" value="Transposase, Mu, C-terminal"/>
    <property type="match status" value="1"/>
</dbReference>